<evidence type="ECO:0008006" key="2">
    <source>
        <dbReference type="Google" id="ProtNLM"/>
    </source>
</evidence>
<dbReference type="PROSITE" id="PS51257">
    <property type="entry name" value="PROKAR_LIPOPROTEIN"/>
    <property type="match status" value="1"/>
</dbReference>
<dbReference type="AlphaFoldDB" id="A0A5P2YBW4"/>
<protein>
    <recommendedName>
        <fullName evidence="2">Lipoprotein</fullName>
    </recommendedName>
</protein>
<proteinExistence type="predicted"/>
<reference evidence="1" key="1">
    <citation type="submission" date="2019-03" db="EMBL/GenBank/DDBJ databases">
        <authorList>
            <person name="Chen Y."/>
        </authorList>
    </citation>
    <scope>NUCLEOTIDE SEQUENCE</scope>
    <source>
        <strain evidence="1">HEDJC8FQ</strain>
    </source>
</reference>
<evidence type="ECO:0000313" key="1">
    <source>
        <dbReference type="EMBL" id="QEV86546.1"/>
    </source>
</evidence>
<accession>A0A5P2YBW4</accession>
<sequence length="40" mass="4565">MGSPWRLFFPLLLALAACCAELDFCMSNLYPHGFLMRVET</sequence>
<organism evidence="1">
    <name type="scientific">Proteus mirabilis</name>
    <dbReference type="NCBI Taxonomy" id="584"/>
    <lineage>
        <taxon>Bacteria</taxon>
        <taxon>Pseudomonadati</taxon>
        <taxon>Pseudomonadota</taxon>
        <taxon>Gammaproteobacteria</taxon>
        <taxon>Enterobacterales</taxon>
        <taxon>Morganellaceae</taxon>
        <taxon>Proteus</taxon>
    </lineage>
</organism>
<dbReference type="EMBL" id="MK670979">
    <property type="protein sequence ID" value="QEV86546.1"/>
    <property type="molecule type" value="Genomic_DNA"/>
</dbReference>
<name>A0A5P2YBW4_PROMI</name>